<dbReference type="EMBL" id="CDPU01000004">
    <property type="protein sequence ID" value="CEO46226.1"/>
    <property type="molecule type" value="Genomic_DNA"/>
</dbReference>
<evidence type="ECO:0008006" key="4">
    <source>
        <dbReference type="Google" id="ProtNLM"/>
    </source>
</evidence>
<dbReference type="InterPro" id="IPR002347">
    <property type="entry name" value="SDR_fam"/>
</dbReference>
<dbReference type="Gene3D" id="3.40.50.720">
    <property type="entry name" value="NAD(P)-binding Rossmann-like Domain"/>
    <property type="match status" value="1"/>
</dbReference>
<dbReference type="PANTHER" id="PTHR24320:SF152">
    <property type="entry name" value="SHORT-CHAIN DEHYDROGENASE_REDUCTASE FAMILY PROTEIN"/>
    <property type="match status" value="1"/>
</dbReference>
<protein>
    <recommendedName>
        <fullName evidence="4">Ketoreductase (KR) domain-containing protein</fullName>
    </recommendedName>
</protein>
<dbReference type="GO" id="GO:0016491">
    <property type="term" value="F:oxidoreductase activity"/>
    <property type="evidence" value="ECO:0007669"/>
    <property type="project" value="UniProtKB-KW"/>
</dbReference>
<sequence>MASSEERKGTIIVTGANGGLGSAIVTKILGERELAATHTGLYTVRKSATASALKDALNGAPHTHKHEILELDLGSIASVRDTAAKLNERVAAGDLPPIRALILNAAFQDSEEIKMSEDGYEMTWQVNYLANQLLVLMLLQSMDTTSGRIVIIGSWSHDIDDNRNLNGGEPYKGWDSLYPGAKELAKGEWSRPDSGGGWYTGYRRYGASKLCAVMLMHELAIRLGQDPDLSNIAVFGLDPGAMSSDITRRRGFGMKVLIKGLMPVLAPILVYSNPNGTFRTTRKSAEDVYRLCWEVKPPPKGQPLYVNGTDELETSREARDEGKRKELWNYGLEVLQLKGEGTVLKNWQ</sequence>
<dbReference type="PRINTS" id="PR00081">
    <property type="entry name" value="GDHRDH"/>
</dbReference>
<reference evidence="3" key="1">
    <citation type="submission" date="2015-01" db="EMBL/GenBank/DDBJ databases">
        <authorList>
            <person name="Durling Mikael"/>
        </authorList>
    </citation>
    <scope>NUCLEOTIDE SEQUENCE</scope>
</reference>
<evidence type="ECO:0000256" key="1">
    <source>
        <dbReference type="ARBA" id="ARBA00006484"/>
    </source>
</evidence>
<dbReference type="InterPro" id="IPR036291">
    <property type="entry name" value="NAD(P)-bd_dom_sf"/>
</dbReference>
<evidence type="ECO:0000256" key="2">
    <source>
        <dbReference type="ARBA" id="ARBA00023002"/>
    </source>
</evidence>
<dbReference type="SUPFAM" id="SSF51735">
    <property type="entry name" value="NAD(P)-binding Rossmann-fold domains"/>
    <property type="match status" value="1"/>
</dbReference>
<accession>A0A0B7JUR3</accession>
<dbReference type="Pfam" id="PF00106">
    <property type="entry name" value="adh_short"/>
    <property type="match status" value="1"/>
</dbReference>
<comment type="similarity">
    <text evidence="1">Belongs to the short-chain dehydrogenases/reductases (SDR) family.</text>
</comment>
<keyword evidence="2" id="KW-0560">Oxidoreductase</keyword>
<proteinExistence type="inferred from homology"/>
<name>A0A0B7JUR3_BIOOC</name>
<organism evidence="3">
    <name type="scientific">Bionectria ochroleuca</name>
    <name type="common">Gliocladium roseum</name>
    <dbReference type="NCBI Taxonomy" id="29856"/>
    <lineage>
        <taxon>Eukaryota</taxon>
        <taxon>Fungi</taxon>
        <taxon>Dikarya</taxon>
        <taxon>Ascomycota</taxon>
        <taxon>Pezizomycotina</taxon>
        <taxon>Sordariomycetes</taxon>
        <taxon>Hypocreomycetidae</taxon>
        <taxon>Hypocreales</taxon>
        <taxon>Bionectriaceae</taxon>
        <taxon>Clonostachys</taxon>
    </lineage>
</organism>
<evidence type="ECO:0000313" key="3">
    <source>
        <dbReference type="EMBL" id="CEO46226.1"/>
    </source>
</evidence>
<dbReference type="AlphaFoldDB" id="A0A0B7JUR3"/>
<gene>
    <name evidence="3" type="ORF">BN869_000002281_1</name>
</gene>
<dbReference type="PANTHER" id="PTHR24320">
    <property type="entry name" value="RETINOL DEHYDROGENASE"/>
    <property type="match status" value="1"/>
</dbReference>